<dbReference type="InterPro" id="IPR050425">
    <property type="entry name" value="NAD(P)_dehydrat-like"/>
</dbReference>
<dbReference type="GO" id="GO:0016616">
    <property type="term" value="F:oxidoreductase activity, acting on the CH-OH group of donors, NAD or NADP as acceptor"/>
    <property type="evidence" value="ECO:0007669"/>
    <property type="project" value="TreeGrafter"/>
</dbReference>
<feature type="domain" description="NAD-dependent epimerase/dehydratase" evidence="6">
    <location>
        <begin position="8"/>
        <end position="240"/>
    </location>
</feature>
<evidence type="ECO:0000313" key="7">
    <source>
        <dbReference type="EMBL" id="BBH02615.1"/>
    </source>
</evidence>
<reference evidence="7" key="1">
    <citation type="journal article" date="2019" name="Science">
        <title>Mutation of a bHLH transcription factor allowed almond domestication.</title>
        <authorList>
            <person name="Sanchez-Perez R."/>
            <person name="Pavan S."/>
            <person name="Mazzeo R."/>
            <person name="Moldovan C."/>
            <person name="Aiese Cigliano R."/>
            <person name="Del Cueto J."/>
            <person name="Ricciardi F."/>
            <person name="Lotti C."/>
            <person name="Ricciardi L."/>
            <person name="Dicenta F."/>
            <person name="Lopez-Marques R.L."/>
            <person name="Lindberg Moller B."/>
        </authorList>
    </citation>
    <scope>NUCLEOTIDE SEQUENCE</scope>
</reference>
<dbReference type="InterPro" id="IPR036291">
    <property type="entry name" value="NAD(P)-bd_dom_sf"/>
</dbReference>
<sequence length="615" mass="67909">MADEKEKVCVTGAGGFAASWVVNLLLSKDYVVHGTVRQPGASKYAHLNKLEKASENLKLFKADLLDYDSLRSAVEGCSGVFHVASPAVLSELLEPAVKGTLNVLKACVEAKVKRVVVVSSIAAIVMNPDWPKGQVKDETCWSVPEYIKTTKKWYYLSKTEAESQALEFGKRNELEVVTVCPSVVLGPILQSTLNLSSSLLVATVKGGLESFEYNYWTLVDVRDLAESLLLVYNKSEAGERYICTSHEIGVEEVVEKYLRPSYPNYNYPNKAWVGLSGLWMKLLLIPLKATGRLELWTRKKNPKEKLTGPDPISTLEFEPSPVRVRHLAKTFAENSAESPLVVRISYNIIPGFEARKLEWPGGGFRILLRPGGEKQVENVSGRPCGGGWSGCDGDTEPDPMVPTAEIGSACGGRAVAEKAKGRTALFRARERERKREKVTGEREKGTISSSLRLRFGSTPCLRTHFAALYAVAYFVLGSYNLPPLQKFRPRNLLLCDSKRGKDYSCICNSESELLVYLLGSDTVRIDSLASLNLTIPSSGDNYQEYLSEDPSSNFNNPCLTFFLHTWVIHTMSRFIMSLHTSNYTSPRTICNVTILAGTSTETNSSSMASKPAAIR</sequence>
<protein>
    <recommendedName>
        <fullName evidence="4">Bifunctional dihydroflavonol 4-reductase/flavanone 4-reductase</fullName>
    </recommendedName>
    <alternativeName>
        <fullName evidence="5">Dihydroflavonol 4-reductase</fullName>
    </alternativeName>
</protein>
<dbReference type="SUPFAM" id="SSF51735">
    <property type="entry name" value="NAD(P)-binding Rossmann-fold domains"/>
    <property type="match status" value="1"/>
</dbReference>
<evidence type="ECO:0000256" key="1">
    <source>
        <dbReference type="ARBA" id="ARBA00022857"/>
    </source>
</evidence>
<dbReference type="Pfam" id="PF01370">
    <property type="entry name" value="Epimerase"/>
    <property type="match status" value="1"/>
</dbReference>
<comment type="similarity">
    <text evidence="3">Belongs to the NAD(P)-dependent epimerase/dehydratase family. Dihydroflavonol-4-reductase subfamily.</text>
</comment>
<dbReference type="EMBL" id="AP019301">
    <property type="protein sequence ID" value="BBH02615.1"/>
    <property type="molecule type" value="Genomic_DNA"/>
</dbReference>
<evidence type="ECO:0000256" key="3">
    <source>
        <dbReference type="ARBA" id="ARBA00023445"/>
    </source>
</evidence>
<dbReference type="InterPro" id="IPR001509">
    <property type="entry name" value="Epimerase_deHydtase"/>
</dbReference>
<dbReference type="CDD" id="cd08958">
    <property type="entry name" value="FR_SDR_e"/>
    <property type="match status" value="1"/>
</dbReference>
<dbReference type="PANTHER" id="PTHR10366:SF776">
    <property type="entry name" value="NAD(P)-BINDING ROSSMANN-FOLD SUPERFAMILY PROTEIN"/>
    <property type="match status" value="1"/>
</dbReference>
<organism evidence="7">
    <name type="scientific">Prunus dulcis</name>
    <name type="common">Almond</name>
    <name type="synonym">Amygdalus dulcis</name>
    <dbReference type="NCBI Taxonomy" id="3755"/>
    <lineage>
        <taxon>Eukaryota</taxon>
        <taxon>Viridiplantae</taxon>
        <taxon>Streptophyta</taxon>
        <taxon>Embryophyta</taxon>
        <taxon>Tracheophyta</taxon>
        <taxon>Spermatophyta</taxon>
        <taxon>Magnoliopsida</taxon>
        <taxon>eudicotyledons</taxon>
        <taxon>Gunneridae</taxon>
        <taxon>Pentapetalae</taxon>
        <taxon>rosids</taxon>
        <taxon>fabids</taxon>
        <taxon>Rosales</taxon>
        <taxon>Rosaceae</taxon>
        <taxon>Amygdaloideae</taxon>
        <taxon>Amygdaleae</taxon>
        <taxon>Prunus</taxon>
    </lineage>
</organism>
<evidence type="ECO:0000259" key="6">
    <source>
        <dbReference type="Pfam" id="PF01370"/>
    </source>
</evidence>
<keyword evidence="1" id="KW-0521">NADP</keyword>
<proteinExistence type="inferred from homology"/>
<keyword evidence="2" id="KW-0560">Oxidoreductase</keyword>
<dbReference type="AlphaFoldDB" id="A0A4Y1RF12"/>
<dbReference type="FunFam" id="3.40.50.720:FF:000085">
    <property type="entry name" value="Dihydroflavonol reductase"/>
    <property type="match status" value="1"/>
</dbReference>
<dbReference type="Gene3D" id="3.40.50.720">
    <property type="entry name" value="NAD(P)-binding Rossmann-like Domain"/>
    <property type="match status" value="1"/>
</dbReference>
<evidence type="ECO:0000256" key="5">
    <source>
        <dbReference type="ARBA" id="ARBA00076960"/>
    </source>
</evidence>
<dbReference type="PANTHER" id="PTHR10366">
    <property type="entry name" value="NAD DEPENDENT EPIMERASE/DEHYDRATASE"/>
    <property type="match status" value="1"/>
</dbReference>
<accession>A0A4Y1RF12</accession>
<name>A0A4Y1RF12_PRUDU</name>
<evidence type="ECO:0000256" key="2">
    <source>
        <dbReference type="ARBA" id="ARBA00023002"/>
    </source>
</evidence>
<gene>
    <name evidence="7" type="ORF">Prudu_013248</name>
</gene>
<evidence type="ECO:0000256" key="4">
    <source>
        <dbReference type="ARBA" id="ARBA00073224"/>
    </source>
</evidence>